<feature type="domain" description="FAS1" evidence="2">
    <location>
        <begin position="45"/>
        <end position="186"/>
    </location>
</feature>
<dbReference type="AlphaFoldDB" id="E9H585"/>
<dbReference type="STRING" id="6669.E9H585"/>
<reference evidence="3 4" key="1">
    <citation type="journal article" date="2011" name="Science">
        <title>The ecoresponsive genome of Daphnia pulex.</title>
        <authorList>
            <person name="Colbourne J.K."/>
            <person name="Pfrender M.E."/>
            <person name="Gilbert D."/>
            <person name="Thomas W.K."/>
            <person name="Tucker A."/>
            <person name="Oakley T.H."/>
            <person name="Tokishita S."/>
            <person name="Aerts A."/>
            <person name="Arnold G.J."/>
            <person name="Basu M.K."/>
            <person name="Bauer D.J."/>
            <person name="Caceres C.E."/>
            <person name="Carmel L."/>
            <person name="Casola C."/>
            <person name="Choi J.H."/>
            <person name="Detter J.C."/>
            <person name="Dong Q."/>
            <person name="Dusheyko S."/>
            <person name="Eads B.D."/>
            <person name="Frohlich T."/>
            <person name="Geiler-Samerotte K.A."/>
            <person name="Gerlach D."/>
            <person name="Hatcher P."/>
            <person name="Jogdeo S."/>
            <person name="Krijgsveld J."/>
            <person name="Kriventseva E.V."/>
            <person name="Kultz D."/>
            <person name="Laforsch C."/>
            <person name="Lindquist E."/>
            <person name="Lopez J."/>
            <person name="Manak J.R."/>
            <person name="Muller J."/>
            <person name="Pangilinan J."/>
            <person name="Patwardhan R.P."/>
            <person name="Pitluck S."/>
            <person name="Pritham E.J."/>
            <person name="Rechtsteiner A."/>
            <person name="Rho M."/>
            <person name="Rogozin I.B."/>
            <person name="Sakarya O."/>
            <person name="Salamov A."/>
            <person name="Schaack S."/>
            <person name="Shapiro H."/>
            <person name="Shiga Y."/>
            <person name="Skalitzky C."/>
            <person name="Smith Z."/>
            <person name="Souvorov A."/>
            <person name="Sung W."/>
            <person name="Tang Z."/>
            <person name="Tsuchiya D."/>
            <person name="Tu H."/>
            <person name="Vos H."/>
            <person name="Wang M."/>
            <person name="Wolf Y.I."/>
            <person name="Yamagata H."/>
            <person name="Yamada T."/>
            <person name="Ye Y."/>
            <person name="Shaw J.R."/>
            <person name="Andrews J."/>
            <person name="Crease T.J."/>
            <person name="Tang H."/>
            <person name="Lucas S.M."/>
            <person name="Robertson H.M."/>
            <person name="Bork P."/>
            <person name="Koonin E.V."/>
            <person name="Zdobnov E.M."/>
            <person name="Grigoriev I.V."/>
            <person name="Lynch M."/>
            <person name="Boore J.L."/>
        </authorList>
    </citation>
    <scope>NUCLEOTIDE SEQUENCE [LARGE SCALE GENOMIC DNA]</scope>
</reference>
<dbReference type="KEGG" id="dpx:DAPPUDRAFT_307974"/>
<evidence type="ECO:0000313" key="3">
    <source>
        <dbReference type="EMBL" id="EFX73084.1"/>
    </source>
</evidence>
<dbReference type="Pfam" id="PF02469">
    <property type="entry name" value="Fasciclin"/>
    <property type="match status" value="2"/>
</dbReference>
<dbReference type="InterPro" id="IPR000782">
    <property type="entry name" value="FAS1_domain"/>
</dbReference>
<dbReference type="GO" id="GO:0005615">
    <property type="term" value="C:extracellular space"/>
    <property type="evidence" value="ECO:0000318"/>
    <property type="project" value="GO_Central"/>
</dbReference>
<dbReference type="PROSITE" id="PS50213">
    <property type="entry name" value="FAS1"/>
    <property type="match status" value="2"/>
</dbReference>
<keyword evidence="1" id="KW-0732">Signal</keyword>
<dbReference type="PhylomeDB" id="E9H585"/>
<feature type="chain" id="PRO_5003241522" description="FAS1 domain-containing protein" evidence="1">
    <location>
        <begin position="20"/>
        <end position="348"/>
    </location>
</feature>
<evidence type="ECO:0000259" key="2">
    <source>
        <dbReference type="PROSITE" id="PS50213"/>
    </source>
</evidence>
<organism evidence="3 4">
    <name type="scientific">Daphnia pulex</name>
    <name type="common">Water flea</name>
    <dbReference type="NCBI Taxonomy" id="6669"/>
    <lineage>
        <taxon>Eukaryota</taxon>
        <taxon>Metazoa</taxon>
        <taxon>Ecdysozoa</taxon>
        <taxon>Arthropoda</taxon>
        <taxon>Crustacea</taxon>
        <taxon>Branchiopoda</taxon>
        <taxon>Diplostraca</taxon>
        <taxon>Cladocera</taxon>
        <taxon>Anomopoda</taxon>
        <taxon>Daphniidae</taxon>
        <taxon>Daphnia</taxon>
    </lineage>
</organism>
<keyword evidence="4" id="KW-1185">Reference proteome</keyword>
<dbReference type="PANTHER" id="PTHR10900:SF120">
    <property type="entry name" value="MUCIN-5AC-RELATED"/>
    <property type="match status" value="1"/>
</dbReference>
<sequence>MCFFAIVAAYAIISSLADAYTPTNKYTEFIEWNRNSSQTADIPIPTGNILTVLTENGFTTFVDLIIKSGLEETFSQPGPFVVWAPTNEAFSAIDRETFNSILIDSSLLKDILTYHLTLFGQPYTLISAIKDELARPTVQGQVVRINVYRKKGSSFASKRSVTVNGALVVNTFSAGESIIYVINRVLNPQDLDSRNTKINYLRRHPEFSIFLKISDTLGFSEDSFKSPMKTVFVPTNAAFQALPVSELEALFDNKQALLILFNTYTASGTFYSQGLVSGPLPVFSGDNIDINITPGGISIENANIIKADITTVDGVIHIIDAVISHRVEDSTISSDIENHFFIKQHTFY</sequence>
<gene>
    <name evidence="3" type="ORF">DAPPUDRAFT_307974</name>
</gene>
<protein>
    <recommendedName>
        <fullName evidence="2">FAS1 domain-containing protein</fullName>
    </recommendedName>
</protein>
<dbReference type="GO" id="GO:0031012">
    <property type="term" value="C:extracellular matrix"/>
    <property type="evidence" value="ECO:0000318"/>
    <property type="project" value="GO_Central"/>
</dbReference>
<dbReference type="GO" id="GO:0007155">
    <property type="term" value="P:cell adhesion"/>
    <property type="evidence" value="ECO:0000318"/>
    <property type="project" value="GO_Central"/>
</dbReference>
<dbReference type="OrthoDB" id="286301at2759"/>
<dbReference type="EMBL" id="GL732593">
    <property type="protein sequence ID" value="EFX73084.1"/>
    <property type="molecule type" value="Genomic_DNA"/>
</dbReference>
<dbReference type="FunFam" id="2.30.180.10:FF:000032">
    <property type="entry name" value="Fasciclin domain-containing protein, putative"/>
    <property type="match status" value="1"/>
</dbReference>
<name>E9H585_DAPPU</name>
<feature type="domain" description="FAS1" evidence="2">
    <location>
        <begin position="194"/>
        <end position="323"/>
    </location>
</feature>
<dbReference type="SMART" id="SM00554">
    <property type="entry name" value="FAS1"/>
    <property type="match status" value="2"/>
</dbReference>
<dbReference type="InParanoid" id="E9H585"/>
<dbReference type="GO" id="GO:0050839">
    <property type="term" value="F:cell adhesion molecule binding"/>
    <property type="evidence" value="ECO:0000318"/>
    <property type="project" value="GO_Central"/>
</dbReference>
<dbReference type="InterPro" id="IPR036378">
    <property type="entry name" value="FAS1_dom_sf"/>
</dbReference>
<feature type="signal peptide" evidence="1">
    <location>
        <begin position="1"/>
        <end position="19"/>
    </location>
</feature>
<accession>E9H585</accession>
<dbReference type="HOGENOM" id="CLU_031281_1_1_1"/>
<evidence type="ECO:0000313" key="4">
    <source>
        <dbReference type="Proteomes" id="UP000000305"/>
    </source>
</evidence>
<dbReference type="Proteomes" id="UP000000305">
    <property type="component" value="Unassembled WGS sequence"/>
</dbReference>
<evidence type="ECO:0000256" key="1">
    <source>
        <dbReference type="SAM" id="SignalP"/>
    </source>
</evidence>
<dbReference type="SUPFAM" id="SSF82153">
    <property type="entry name" value="FAS1 domain"/>
    <property type="match status" value="2"/>
</dbReference>
<dbReference type="FunFam" id="2.30.180.10:FF:000049">
    <property type="entry name" value="Uncharacterized protein"/>
    <property type="match status" value="1"/>
</dbReference>
<dbReference type="PANTHER" id="PTHR10900">
    <property type="entry name" value="PERIOSTIN-RELATED"/>
    <property type="match status" value="1"/>
</dbReference>
<proteinExistence type="predicted"/>
<dbReference type="GO" id="GO:0030198">
    <property type="term" value="P:extracellular matrix organization"/>
    <property type="evidence" value="ECO:0000318"/>
    <property type="project" value="GO_Central"/>
</dbReference>
<dbReference type="eggNOG" id="KOG1437">
    <property type="taxonomic scope" value="Eukaryota"/>
</dbReference>
<dbReference type="OMA" id="RHLMNDS"/>
<dbReference type="InterPro" id="IPR050904">
    <property type="entry name" value="Adhesion/Biosynth-related"/>
</dbReference>
<dbReference type="Gene3D" id="2.30.180.10">
    <property type="entry name" value="FAS1 domain"/>
    <property type="match status" value="2"/>
</dbReference>